<dbReference type="Pfam" id="PF08502">
    <property type="entry name" value="LeuA_dimer"/>
    <property type="match status" value="1"/>
</dbReference>
<dbReference type="Pfam" id="PF22615">
    <property type="entry name" value="IPMS_D2"/>
    <property type="match status" value="1"/>
</dbReference>
<dbReference type="UniPathway" id="UPA00048">
    <property type="reaction ID" value="UER00070"/>
</dbReference>
<protein>
    <recommendedName>
        <fullName evidence="4 10">2-isopropylmalate synthase</fullName>
        <ecNumber evidence="4 10">2.3.3.13</ecNumber>
    </recommendedName>
    <alternativeName>
        <fullName evidence="10">Alpha-IPM synthase</fullName>
    </alternativeName>
    <alternativeName>
        <fullName evidence="10">Alpha-isopropylmalate synthase</fullName>
    </alternativeName>
</protein>
<evidence type="ECO:0000256" key="7">
    <source>
        <dbReference type="ARBA" id="ARBA00022679"/>
    </source>
</evidence>
<dbReference type="RefSeq" id="WP_177527341.1">
    <property type="nucleotide sequence ID" value="NZ_CBCSHE010000002.1"/>
</dbReference>
<dbReference type="InterPro" id="IPR054692">
    <property type="entry name" value="LeuA-like_post-cat"/>
</dbReference>
<dbReference type="EMBL" id="CP064936">
    <property type="protein sequence ID" value="QQA01833.1"/>
    <property type="molecule type" value="Genomic_DNA"/>
</dbReference>
<accession>A0A7T3RF21</accession>
<dbReference type="GO" id="GO:0005737">
    <property type="term" value="C:cytoplasm"/>
    <property type="evidence" value="ECO:0007669"/>
    <property type="project" value="UniProtKB-SubCell"/>
</dbReference>
<keyword evidence="6 10" id="KW-0028">Amino-acid biosynthesis</keyword>
<dbReference type="InterPro" id="IPR005668">
    <property type="entry name" value="IPM_Synthase"/>
</dbReference>
<evidence type="ECO:0000256" key="1">
    <source>
        <dbReference type="ARBA" id="ARBA00000064"/>
    </source>
</evidence>
<dbReference type="PANTHER" id="PTHR46911">
    <property type="match status" value="1"/>
</dbReference>
<dbReference type="HAMAP" id="MF_00572">
    <property type="entry name" value="LeuA_type2"/>
    <property type="match status" value="1"/>
</dbReference>
<comment type="subcellular location">
    <subcellularLocation>
        <location evidence="10">Cytoplasm</location>
    </subcellularLocation>
</comment>
<dbReference type="Proteomes" id="UP000595224">
    <property type="component" value="Chromosome"/>
</dbReference>
<dbReference type="SUPFAM" id="SSF110921">
    <property type="entry name" value="2-isopropylmalate synthase LeuA, allosteric (dimerisation) domain"/>
    <property type="match status" value="1"/>
</dbReference>
<comment type="cofactor">
    <cofactor evidence="10">
        <name>Mg(2+)</name>
        <dbReference type="ChEBI" id="CHEBI:18420"/>
    </cofactor>
</comment>
<dbReference type="Gene3D" id="3.30.160.270">
    <property type="match status" value="1"/>
</dbReference>
<evidence type="ECO:0000256" key="4">
    <source>
        <dbReference type="ARBA" id="ARBA00012973"/>
    </source>
</evidence>
<dbReference type="GO" id="GO:0009098">
    <property type="term" value="P:L-leucine biosynthetic process"/>
    <property type="evidence" value="ECO:0007669"/>
    <property type="project" value="UniProtKB-UniRule"/>
</dbReference>
<dbReference type="KEGG" id="tper:IWA51_04295"/>
<organism evidence="12 13">
    <name type="scientific">Treponema peruense</name>
    <dbReference type="NCBI Taxonomy" id="2787628"/>
    <lineage>
        <taxon>Bacteria</taxon>
        <taxon>Pseudomonadati</taxon>
        <taxon>Spirochaetota</taxon>
        <taxon>Spirochaetia</taxon>
        <taxon>Spirochaetales</taxon>
        <taxon>Treponemataceae</taxon>
        <taxon>Treponema</taxon>
    </lineage>
</organism>
<dbReference type="PANTHER" id="PTHR46911:SF1">
    <property type="entry name" value="2-ISOPROPYLMALATE SYNTHASE"/>
    <property type="match status" value="1"/>
</dbReference>
<comment type="function">
    <text evidence="10">Catalyzes the condensation of the acetyl group of acetyl-CoA with 3-methyl-2-oxobutanoate (2-ketoisovalerate) to form 3-carboxy-3-hydroxy-4-methylpentanoate (2-isopropylmalate).</text>
</comment>
<evidence type="ECO:0000256" key="2">
    <source>
        <dbReference type="ARBA" id="ARBA00004689"/>
    </source>
</evidence>
<comment type="catalytic activity">
    <reaction evidence="1 10">
        <text>3-methyl-2-oxobutanoate + acetyl-CoA + H2O = (2S)-2-isopropylmalate + CoA + H(+)</text>
        <dbReference type="Rhea" id="RHEA:21524"/>
        <dbReference type="ChEBI" id="CHEBI:1178"/>
        <dbReference type="ChEBI" id="CHEBI:11851"/>
        <dbReference type="ChEBI" id="CHEBI:15377"/>
        <dbReference type="ChEBI" id="CHEBI:15378"/>
        <dbReference type="ChEBI" id="CHEBI:57287"/>
        <dbReference type="ChEBI" id="CHEBI:57288"/>
        <dbReference type="EC" id="2.3.3.13"/>
    </reaction>
</comment>
<keyword evidence="8 10" id="KW-0479">Metal-binding</keyword>
<dbReference type="NCBIfam" id="NF002991">
    <property type="entry name" value="PRK03739.1"/>
    <property type="match status" value="1"/>
</dbReference>
<comment type="similarity">
    <text evidence="3 10">Belongs to the alpha-IPM synthase/homocitrate synthase family. LeuA type 2 subfamily.</text>
</comment>
<evidence type="ECO:0000256" key="9">
    <source>
        <dbReference type="ARBA" id="ARBA00023304"/>
    </source>
</evidence>
<feature type="binding site" evidence="10">
    <location>
        <position position="244"/>
    </location>
    <ligand>
        <name>Mg(2+)</name>
        <dbReference type="ChEBI" id="CHEBI:18420"/>
    </ligand>
</feature>
<keyword evidence="9 10" id="KW-0100">Branched-chain amino acid biosynthesis</keyword>
<dbReference type="SUPFAM" id="SSF89000">
    <property type="entry name" value="post-HMGL domain-like"/>
    <property type="match status" value="1"/>
</dbReference>
<keyword evidence="10" id="KW-0460">Magnesium</keyword>
<evidence type="ECO:0000256" key="5">
    <source>
        <dbReference type="ARBA" id="ARBA00022430"/>
    </source>
</evidence>
<dbReference type="GO" id="GO:0003985">
    <property type="term" value="F:acetyl-CoA C-acetyltransferase activity"/>
    <property type="evidence" value="ECO:0007669"/>
    <property type="project" value="UniProtKB-UniRule"/>
</dbReference>
<dbReference type="CDD" id="cd07942">
    <property type="entry name" value="DRE_TIM_LeuA"/>
    <property type="match status" value="1"/>
</dbReference>
<dbReference type="InterPro" id="IPR013709">
    <property type="entry name" value="2-isopropylmalate_synth_dimer"/>
</dbReference>
<feature type="region of interest" description="Regulatory domain" evidence="10">
    <location>
        <begin position="440"/>
        <end position="561"/>
    </location>
</feature>
<evidence type="ECO:0000256" key="3">
    <source>
        <dbReference type="ARBA" id="ARBA00009767"/>
    </source>
</evidence>
<keyword evidence="5 10" id="KW-0432">Leucine biosynthesis</keyword>
<keyword evidence="12" id="KW-0012">Acyltransferase</keyword>
<dbReference type="GO" id="GO:0003852">
    <property type="term" value="F:2-isopropylmalate synthase activity"/>
    <property type="evidence" value="ECO:0007669"/>
    <property type="project" value="UniProtKB-UniRule"/>
</dbReference>
<feature type="binding site" evidence="10">
    <location>
        <position position="246"/>
    </location>
    <ligand>
        <name>Mg(2+)</name>
        <dbReference type="ChEBI" id="CHEBI:18420"/>
    </ligand>
</feature>
<comment type="subunit">
    <text evidence="10">Homodimer.</text>
</comment>
<sequence length="561" mass="61843">MTMNPMGKYAPIADIPLQNRKWPSQKITKAPVWCSVDLRDGNQALVNPMGIETKLAFFDLLVKLGFKEIEVGFPAASDTEYEFIRRLIDENRIPEDVTIQVLCQAREKLVKKTIECLKGAPRAIFHIYNSTSPAQRKYTFGKSKEEIKQIAIDGVKCIKSCISEEDRKRIRLEYSPESFSMTEIDYAVEICEAVKAEWGCSASEKIIFNLPTTVECSTPNVYADQIEYFCTHISDRDSVIVSTHCHNDRGTGVASCELGLLAGADRVEGCLFGNGERTGNLDIVNVALNMFSQGVDPELDFHEIEKVAELYTEYTGMNVNPRTPYAGELVFTAFSGSHQDAIRKGMAARAKMDRNALWDVPYLLIDPHDIGRQYEGIIRINSQSGKGGAAYILEQDYGLTLPKAMHPALGDVIKHAADKAQRELKPAEIYDLFVKQWLEAKGNLEIMDLAETHLDAKQNSQSEATTLCRAVVGWKGKQFAIGEKGNGPLDAFASALSKTPAPKFSITAFHEHSIGTGNDTSAVAYVQITCENGSQYWGAGKSTSVGRAGIDAVVSAINQIS</sequence>
<dbReference type="InterPro" id="IPR039371">
    <property type="entry name" value="LeuA_N_DRE-TIM"/>
</dbReference>
<keyword evidence="7 10" id="KW-0808">Transferase</keyword>
<dbReference type="InterPro" id="IPR000891">
    <property type="entry name" value="PYR_CT"/>
</dbReference>
<dbReference type="InterPro" id="IPR002034">
    <property type="entry name" value="AIPM/Hcit_synth_CS"/>
</dbReference>
<evidence type="ECO:0000256" key="10">
    <source>
        <dbReference type="HAMAP-Rule" id="MF_00572"/>
    </source>
</evidence>
<keyword evidence="13" id="KW-1185">Reference proteome</keyword>
<dbReference type="EC" id="2.3.3.13" evidence="4 10"/>
<feature type="binding site" evidence="10">
    <location>
        <position position="40"/>
    </location>
    <ligand>
        <name>Mg(2+)</name>
        <dbReference type="ChEBI" id="CHEBI:18420"/>
    </ligand>
</feature>
<dbReference type="Pfam" id="PF00682">
    <property type="entry name" value="HMGL-like"/>
    <property type="match status" value="1"/>
</dbReference>
<evidence type="ECO:0000313" key="12">
    <source>
        <dbReference type="EMBL" id="QQA01833.1"/>
    </source>
</evidence>
<feature type="binding site" evidence="10">
    <location>
        <position position="280"/>
    </location>
    <ligand>
        <name>Mg(2+)</name>
        <dbReference type="ChEBI" id="CHEBI:18420"/>
    </ligand>
</feature>
<reference evidence="12 13" key="1">
    <citation type="submission" date="2020-11" db="EMBL/GenBank/DDBJ databases">
        <title>Treponema Peruensis nv. sp., first commensal Treponema isolated from human feces.</title>
        <authorList>
            <person name="Belkhou C."/>
            <person name="Raes J."/>
        </authorList>
    </citation>
    <scope>NUCLEOTIDE SEQUENCE [LARGE SCALE GENOMIC DNA]</scope>
    <source>
        <strain evidence="12 13">RCC2812</strain>
    </source>
</reference>
<feature type="domain" description="Pyruvate carboxyltransferase" evidence="11">
    <location>
        <begin position="31"/>
        <end position="305"/>
    </location>
</feature>
<evidence type="ECO:0000256" key="8">
    <source>
        <dbReference type="ARBA" id="ARBA00022723"/>
    </source>
</evidence>
<dbReference type="InterPro" id="IPR013785">
    <property type="entry name" value="Aldolase_TIM"/>
</dbReference>
<comment type="pathway">
    <text evidence="2 10">Amino-acid biosynthesis; L-leucine biosynthesis; L-leucine from 3-methyl-2-oxobutanoate: step 1/4.</text>
</comment>
<dbReference type="NCBIfam" id="TIGR00970">
    <property type="entry name" value="leuA_yeast"/>
    <property type="match status" value="1"/>
</dbReference>
<dbReference type="SMART" id="SM00917">
    <property type="entry name" value="LeuA_dimer"/>
    <property type="match status" value="1"/>
</dbReference>
<proteinExistence type="inferred from homology"/>
<dbReference type="PROSITE" id="PS00815">
    <property type="entry name" value="AIPM_HOMOCIT_SYNTH_1"/>
    <property type="match status" value="1"/>
</dbReference>
<dbReference type="PROSITE" id="PS50991">
    <property type="entry name" value="PYR_CT"/>
    <property type="match status" value="1"/>
</dbReference>
<name>A0A7T3RF21_9SPIR</name>
<dbReference type="InterPro" id="IPR036230">
    <property type="entry name" value="LeuA_allosteric_dom_sf"/>
</dbReference>
<evidence type="ECO:0000256" key="6">
    <source>
        <dbReference type="ARBA" id="ARBA00022605"/>
    </source>
</evidence>
<dbReference type="SUPFAM" id="SSF51569">
    <property type="entry name" value="Aldolase"/>
    <property type="match status" value="1"/>
</dbReference>
<gene>
    <name evidence="10 12" type="primary">leuA</name>
    <name evidence="12" type="ORF">IWA51_04295</name>
</gene>
<dbReference type="Gene3D" id="3.20.20.70">
    <property type="entry name" value="Aldolase class I"/>
    <property type="match status" value="1"/>
</dbReference>
<dbReference type="PROSITE" id="PS00816">
    <property type="entry name" value="AIPM_HOMOCIT_SYNTH_2"/>
    <property type="match status" value="1"/>
</dbReference>
<keyword evidence="10" id="KW-0963">Cytoplasm</keyword>
<dbReference type="AlphaFoldDB" id="A0A7T3RF21"/>
<evidence type="ECO:0000259" key="11">
    <source>
        <dbReference type="PROSITE" id="PS50991"/>
    </source>
</evidence>
<dbReference type="GO" id="GO:0000287">
    <property type="term" value="F:magnesium ion binding"/>
    <property type="evidence" value="ECO:0007669"/>
    <property type="project" value="UniProtKB-UniRule"/>
</dbReference>
<evidence type="ECO:0000313" key="13">
    <source>
        <dbReference type="Proteomes" id="UP000595224"/>
    </source>
</evidence>